<protein>
    <submittedName>
        <fullName evidence="6">DNA-binding response regulator</fullName>
    </submittedName>
</protein>
<sequence length="216" mass="23467">MTGAESVRVLVVDDQALVREGIASLLGIEPGIAVVGTAEDGREAVEAALRTEPDVVLMDVRMPVLDGVRAAELIRERLPSCRVLMLTTFDDEEYVLSALRAGTSGYLLKNLPARELAQAVRLAHAGVEQHDAAAIRRLATALDRDGHRPPAPRPDLTGREFEVLRLIARGDTNREIAAQLYVSEGTVKNHVSHILSRLGLRDRVQAAIYARENGLA</sequence>
<dbReference type="SMART" id="SM00448">
    <property type="entry name" value="REC"/>
    <property type="match status" value="1"/>
</dbReference>
<dbReference type="CDD" id="cd17535">
    <property type="entry name" value="REC_NarL-like"/>
    <property type="match status" value="1"/>
</dbReference>
<gene>
    <name evidence="6" type="ORF">Ade02nite_74450</name>
</gene>
<dbReference type="Gene3D" id="3.40.50.2300">
    <property type="match status" value="1"/>
</dbReference>
<dbReference type="PANTHER" id="PTHR43214">
    <property type="entry name" value="TWO-COMPONENT RESPONSE REGULATOR"/>
    <property type="match status" value="1"/>
</dbReference>
<accession>A0ABQ3YFM6</accession>
<dbReference type="PANTHER" id="PTHR43214:SF43">
    <property type="entry name" value="TWO-COMPONENT RESPONSE REGULATOR"/>
    <property type="match status" value="1"/>
</dbReference>
<evidence type="ECO:0000256" key="1">
    <source>
        <dbReference type="ARBA" id="ARBA00022553"/>
    </source>
</evidence>
<evidence type="ECO:0000256" key="3">
    <source>
        <dbReference type="PROSITE-ProRule" id="PRU00169"/>
    </source>
</evidence>
<evidence type="ECO:0000313" key="6">
    <source>
        <dbReference type="EMBL" id="GID78804.1"/>
    </source>
</evidence>
<keyword evidence="2 6" id="KW-0238">DNA-binding</keyword>
<dbReference type="InterPro" id="IPR011006">
    <property type="entry name" value="CheY-like_superfamily"/>
</dbReference>
<feature type="modified residue" description="4-aspartylphosphate" evidence="3">
    <location>
        <position position="59"/>
    </location>
</feature>
<dbReference type="Proteomes" id="UP000609879">
    <property type="component" value="Unassembled WGS sequence"/>
</dbReference>
<dbReference type="PROSITE" id="PS50043">
    <property type="entry name" value="HTH_LUXR_2"/>
    <property type="match status" value="1"/>
</dbReference>
<dbReference type="InterPro" id="IPR039420">
    <property type="entry name" value="WalR-like"/>
</dbReference>
<organism evidence="6 7">
    <name type="scientific">Paractinoplanes deccanensis</name>
    <dbReference type="NCBI Taxonomy" id="113561"/>
    <lineage>
        <taxon>Bacteria</taxon>
        <taxon>Bacillati</taxon>
        <taxon>Actinomycetota</taxon>
        <taxon>Actinomycetes</taxon>
        <taxon>Micromonosporales</taxon>
        <taxon>Micromonosporaceae</taxon>
        <taxon>Paractinoplanes</taxon>
    </lineage>
</organism>
<dbReference type="PROSITE" id="PS50110">
    <property type="entry name" value="RESPONSE_REGULATORY"/>
    <property type="match status" value="1"/>
</dbReference>
<proteinExistence type="predicted"/>
<keyword evidence="1 3" id="KW-0597">Phosphoprotein</keyword>
<name>A0ABQ3YFM6_9ACTN</name>
<feature type="domain" description="Response regulatory" evidence="5">
    <location>
        <begin position="8"/>
        <end position="124"/>
    </location>
</feature>
<comment type="caution">
    <text evidence="6">The sequence shown here is derived from an EMBL/GenBank/DDBJ whole genome shotgun (WGS) entry which is preliminary data.</text>
</comment>
<dbReference type="RefSeq" id="WP_203774079.1">
    <property type="nucleotide sequence ID" value="NZ_BOMI01000149.1"/>
</dbReference>
<evidence type="ECO:0000313" key="7">
    <source>
        <dbReference type="Proteomes" id="UP000609879"/>
    </source>
</evidence>
<dbReference type="CDD" id="cd06170">
    <property type="entry name" value="LuxR_C_like"/>
    <property type="match status" value="1"/>
</dbReference>
<dbReference type="InterPro" id="IPR000792">
    <property type="entry name" value="Tscrpt_reg_LuxR_C"/>
</dbReference>
<dbReference type="PROSITE" id="PS00622">
    <property type="entry name" value="HTH_LUXR_1"/>
    <property type="match status" value="1"/>
</dbReference>
<dbReference type="SMART" id="SM00421">
    <property type="entry name" value="HTH_LUXR"/>
    <property type="match status" value="1"/>
</dbReference>
<keyword evidence="7" id="KW-1185">Reference proteome</keyword>
<dbReference type="Pfam" id="PF00196">
    <property type="entry name" value="GerE"/>
    <property type="match status" value="1"/>
</dbReference>
<feature type="domain" description="HTH luxR-type" evidence="4">
    <location>
        <begin position="149"/>
        <end position="214"/>
    </location>
</feature>
<evidence type="ECO:0000259" key="4">
    <source>
        <dbReference type="PROSITE" id="PS50043"/>
    </source>
</evidence>
<dbReference type="InterPro" id="IPR001789">
    <property type="entry name" value="Sig_transdc_resp-reg_receiver"/>
</dbReference>
<dbReference type="InterPro" id="IPR016032">
    <property type="entry name" value="Sig_transdc_resp-reg_C-effctor"/>
</dbReference>
<evidence type="ECO:0000256" key="2">
    <source>
        <dbReference type="ARBA" id="ARBA00023125"/>
    </source>
</evidence>
<reference evidence="6 7" key="1">
    <citation type="submission" date="2021-01" db="EMBL/GenBank/DDBJ databases">
        <title>Whole genome shotgun sequence of Actinoplanes deccanensis NBRC 13994.</title>
        <authorList>
            <person name="Komaki H."/>
            <person name="Tamura T."/>
        </authorList>
    </citation>
    <scope>NUCLEOTIDE SEQUENCE [LARGE SCALE GENOMIC DNA]</scope>
    <source>
        <strain evidence="6 7">NBRC 13994</strain>
    </source>
</reference>
<dbReference type="InterPro" id="IPR058245">
    <property type="entry name" value="NreC/VraR/RcsB-like_REC"/>
</dbReference>
<dbReference type="SUPFAM" id="SSF46894">
    <property type="entry name" value="C-terminal effector domain of the bipartite response regulators"/>
    <property type="match status" value="1"/>
</dbReference>
<dbReference type="GO" id="GO:0003677">
    <property type="term" value="F:DNA binding"/>
    <property type="evidence" value="ECO:0007669"/>
    <property type="project" value="UniProtKB-KW"/>
</dbReference>
<dbReference type="Pfam" id="PF00072">
    <property type="entry name" value="Response_reg"/>
    <property type="match status" value="1"/>
</dbReference>
<dbReference type="SUPFAM" id="SSF52172">
    <property type="entry name" value="CheY-like"/>
    <property type="match status" value="1"/>
</dbReference>
<evidence type="ECO:0000259" key="5">
    <source>
        <dbReference type="PROSITE" id="PS50110"/>
    </source>
</evidence>
<dbReference type="PRINTS" id="PR00038">
    <property type="entry name" value="HTHLUXR"/>
</dbReference>
<dbReference type="EMBL" id="BOMI01000149">
    <property type="protein sequence ID" value="GID78804.1"/>
    <property type="molecule type" value="Genomic_DNA"/>
</dbReference>